<dbReference type="AlphaFoldDB" id="A0A1S7LD46"/>
<sequence>MSFCWLMRAICNILVQYLIKLHTQIQLYKTDRLFLTQICFYVGSMITQEFEGGSCGYVKDGYVRSEVAKERYFLPSIALAR</sequence>
<reference evidence="1" key="1">
    <citation type="submission" date="2015-04" db="EMBL/GenBank/DDBJ databases">
        <authorList>
            <person name="Syromyatnikov M.Y."/>
            <person name="Popov V.N."/>
        </authorList>
    </citation>
    <scope>NUCLEOTIDE SEQUENCE</scope>
    <source>
        <strain evidence="1">MO-1</strain>
    </source>
</reference>
<name>A0A1S7LD46_MAGMO</name>
<evidence type="ECO:0000313" key="1">
    <source>
        <dbReference type="EMBL" id="CRH04860.1"/>
    </source>
</evidence>
<proteinExistence type="predicted"/>
<gene>
    <name evidence="1" type="ORF">MAGMO_0656</name>
</gene>
<organism evidence="1">
    <name type="scientific">Magnetococcus massalia (strain MO-1)</name>
    <dbReference type="NCBI Taxonomy" id="451514"/>
    <lineage>
        <taxon>Bacteria</taxon>
        <taxon>Pseudomonadati</taxon>
        <taxon>Pseudomonadota</taxon>
        <taxon>Magnetococcia</taxon>
        <taxon>Magnetococcales</taxon>
        <taxon>Magnetococcaceae</taxon>
        <taxon>Magnetococcus</taxon>
    </lineage>
</organism>
<protein>
    <submittedName>
        <fullName evidence="1">Uncharacterized protein</fullName>
    </submittedName>
</protein>
<dbReference type="EMBL" id="LO017727">
    <property type="protein sequence ID" value="CRH04860.1"/>
    <property type="molecule type" value="Genomic_DNA"/>
</dbReference>
<accession>A0A1S7LD46</accession>